<evidence type="ECO:0000313" key="2">
    <source>
        <dbReference type="Proteomes" id="UP000799770"/>
    </source>
</evidence>
<organism evidence="1 2">
    <name type="scientific">Lophiotrema nucula</name>
    <dbReference type="NCBI Taxonomy" id="690887"/>
    <lineage>
        <taxon>Eukaryota</taxon>
        <taxon>Fungi</taxon>
        <taxon>Dikarya</taxon>
        <taxon>Ascomycota</taxon>
        <taxon>Pezizomycotina</taxon>
        <taxon>Dothideomycetes</taxon>
        <taxon>Pleosporomycetidae</taxon>
        <taxon>Pleosporales</taxon>
        <taxon>Lophiotremataceae</taxon>
        <taxon>Lophiotrema</taxon>
    </lineage>
</organism>
<dbReference type="OrthoDB" id="3792523at2759"/>
<keyword evidence="2" id="KW-1185">Reference proteome</keyword>
<accession>A0A6A5Z1Y6</accession>
<name>A0A6A5Z1Y6_9PLEO</name>
<evidence type="ECO:0008006" key="3">
    <source>
        <dbReference type="Google" id="ProtNLM"/>
    </source>
</evidence>
<dbReference type="Proteomes" id="UP000799770">
    <property type="component" value="Unassembled WGS sequence"/>
</dbReference>
<protein>
    <recommendedName>
        <fullName evidence="3">F-box domain-containing protein</fullName>
    </recommendedName>
</protein>
<reference evidence="1" key="1">
    <citation type="journal article" date="2020" name="Stud. Mycol.">
        <title>101 Dothideomycetes genomes: a test case for predicting lifestyles and emergence of pathogens.</title>
        <authorList>
            <person name="Haridas S."/>
            <person name="Albert R."/>
            <person name="Binder M."/>
            <person name="Bloem J."/>
            <person name="Labutti K."/>
            <person name="Salamov A."/>
            <person name="Andreopoulos B."/>
            <person name="Baker S."/>
            <person name="Barry K."/>
            <person name="Bills G."/>
            <person name="Bluhm B."/>
            <person name="Cannon C."/>
            <person name="Castanera R."/>
            <person name="Culley D."/>
            <person name="Daum C."/>
            <person name="Ezra D."/>
            <person name="Gonzalez J."/>
            <person name="Henrissat B."/>
            <person name="Kuo A."/>
            <person name="Liang C."/>
            <person name="Lipzen A."/>
            <person name="Lutzoni F."/>
            <person name="Magnuson J."/>
            <person name="Mondo S."/>
            <person name="Nolan M."/>
            <person name="Ohm R."/>
            <person name="Pangilinan J."/>
            <person name="Park H.-J."/>
            <person name="Ramirez L."/>
            <person name="Alfaro M."/>
            <person name="Sun H."/>
            <person name="Tritt A."/>
            <person name="Yoshinaga Y."/>
            <person name="Zwiers L.-H."/>
            <person name="Turgeon B."/>
            <person name="Goodwin S."/>
            <person name="Spatafora J."/>
            <person name="Crous P."/>
            <person name="Grigoriev I."/>
        </authorList>
    </citation>
    <scope>NUCLEOTIDE SEQUENCE</scope>
    <source>
        <strain evidence="1">CBS 627.86</strain>
    </source>
</reference>
<proteinExistence type="predicted"/>
<sequence length="269" mass="31535">MLADALYESRRSIERINLPYTDPVLFRDTLSTKHTITGLTTLVLHSDYDHVNFLQLENPRPMPALLSLIKCLRPTLQALTLRCSKHLQLPERGEHTFTYLLSEPNEEFECDPVPLVFPSLQTLELSSLIVPVPSFLAFVTQQPNLHILCLEHVHIGTPGYTWESIAAQLTPFLTKLYLTSCRHKPFHGFERPVRYNWIDPYMPYQTPFDESACWRLKDPFDKDRNDERSWLNRFSRHFLEMNEEQRRSALNQQFKMNLNTAAYERLTLS</sequence>
<dbReference type="AlphaFoldDB" id="A0A6A5Z1Y6"/>
<gene>
    <name evidence="1" type="ORF">BDV96DRAFT_150587</name>
</gene>
<evidence type="ECO:0000313" key="1">
    <source>
        <dbReference type="EMBL" id="KAF2113064.1"/>
    </source>
</evidence>
<dbReference type="EMBL" id="ML977329">
    <property type="protein sequence ID" value="KAF2113064.1"/>
    <property type="molecule type" value="Genomic_DNA"/>
</dbReference>